<sequence>MCATAFAADLTAISFDDAAGKKTSLKDYKGKVVLIVNLASKCGLTPQYEALEALYRKHKEEGFVVLGFPCNDFGGQEPGTIEEIQKFCKADYDVTFPIMDKVHVKGEEQHKLYKTLTGEKGAFPGDVRWNFGKFLIGKDGKAIARFEPTTKPDSAELTGAVEKAIAEPAK</sequence>
<protein>
    <recommendedName>
        <fullName evidence="5">Glutathione peroxidase</fullName>
    </recommendedName>
</protein>
<dbReference type="CDD" id="cd00340">
    <property type="entry name" value="GSH_Peroxidase"/>
    <property type="match status" value="1"/>
</dbReference>
<dbReference type="PROSITE" id="PS51352">
    <property type="entry name" value="THIOREDOXIN_2"/>
    <property type="match status" value="1"/>
</dbReference>
<dbReference type="PIRSF" id="PIRSF000303">
    <property type="entry name" value="Glutathion_perox"/>
    <property type="match status" value="1"/>
</dbReference>
<organism evidence="7 8">
    <name type="scientific">Luteolibacter yonseiensis</name>
    <dbReference type="NCBI Taxonomy" id="1144680"/>
    <lineage>
        <taxon>Bacteria</taxon>
        <taxon>Pseudomonadati</taxon>
        <taxon>Verrucomicrobiota</taxon>
        <taxon>Verrucomicrobiia</taxon>
        <taxon>Verrucomicrobiales</taxon>
        <taxon>Verrucomicrobiaceae</taxon>
        <taxon>Luteolibacter</taxon>
    </lineage>
</organism>
<dbReference type="InterPro" id="IPR013766">
    <property type="entry name" value="Thioredoxin_domain"/>
</dbReference>
<accession>A0A934R0Q2</accession>
<evidence type="ECO:0000259" key="6">
    <source>
        <dbReference type="PROSITE" id="PS51352"/>
    </source>
</evidence>
<keyword evidence="8" id="KW-1185">Reference proteome</keyword>
<feature type="domain" description="Thioredoxin" evidence="6">
    <location>
        <begin position="4"/>
        <end position="166"/>
    </location>
</feature>
<evidence type="ECO:0000313" key="7">
    <source>
        <dbReference type="EMBL" id="MBK1814337.1"/>
    </source>
</evidence>
<proteinExistence type="inferred from homology"/>
<evidence type="ECO:0000256" key="3">
    <source>
        <dbReference type="ARBA" id="ARBA00023002"/>
    </source>
</evidence>
<dbReference type="EMBL" id="JAENIK010000004">
    <property type="protein sequence ID" value="MBK1814337.1"/>
    <property type="molecule type" value="Genomic_DNA"/>
</dbReference>
<evidence type="ECO:0000256" key="4">
    <source>
        <dbReference type="PIRSR" id="PIRSR000303-1"/>
    </source>
</evidence>
<keyword evidence="2 5" id="KW-0575">Peroxidase</keyword>
<dbReference type="Gene3D" id="3.40.30.10">
    <property type="entry name" value="Glutaredoxin"/>
    <property type="match status" value="1"/>
</dbReference>
<dbReference type="Proteomes" id="UP000600139">
    <property type="component" value="Unassembled WGS sequence"/>
</dbReference>
<name>A0A934R0Q2_9BACT</name>
<evidence type="ECO:0000256" key="2">
    <source>
        <dbReference type="ARBA" id="ARBA00022559"/>
    </source>
</evidence>
<dbReference type="GO" id="GO:0004601">
    <property type="term" value="F:peroxidase activity"/>
    <property type="evidence" value="ECO:0007669"/>
    <property type="project" value="UniProtKB-KW"/>
</dbReference>
<evidence type="ECO:0000256" key="1">
    <source>
        <dbReference type="ARBA" id="ARBA00006926"/>
    </source>
</evidence>
<dbReference type="Pfam" id="PF00255">
    <property type="entry name" value="GSHPx"/>
    <property type="match status" value="1"/>
</dbReference>
<comment type="similarity">
    <text evidence="1 5">Belongs to the glutathione peroxidase family.</text>
</comment>
<dbReference type="SUPFAM" id="SSF52833">
    <property type="entry name" value="Thioredoxin-like"/>
    <property type="match status" value="1"/>
</dbReference>
<feature type="active site" evidence="4">
    <location>
        <position position="42"/>
    </location>
</feature>
<dbReference type="PROSITE" id="PS51355">
    <property type="entry name" value="GLUTATHIONE_PEROXID_3"/>
    <property type="match status" value="1"/>
</dbReference>
<dbReference type="PRINTS" id="PR01011">
    <property type="entry name" value="GLUTPROXDASE"/>
</dbReference>
<dbReference type="InterPro" id="IPR036249">
    <property type="entry name" value="Thioredoxin-like_sf"/>
</dbReference>
<reference evidence="7" key="1">
    <citation type="submission" date="2021-01" db="EMBL/GenBank/DDBJ databases">
        <title>Modified the classification status of verrucomicrobia.</title>
        <authorList>
            <person name="Feng X."/>
        </authorList>
    </citation>
    <scope>NUCLEOTIDE SEQUENCE</scope>
    <source>
        <strain evidence="7">JCM 18052</strain>
    </source>
</reference>
<dbReference type="RefSeq" id="WP_200350007.1">
    <property type="nucleotide sequence ID" value="NZ_BAABHZ010000010.1"/>
</dbReference>
<dbReference type="FunFam" id="3.40.30.10:FF:000010">
    <property type="entry name" value="Glutathione peroxidase"/>
    <property type="match status" value="1"/>
</dbReference>
<dbReference type="PANTHER" id="PTHR11592:SF78">
    <property type="entry name" value="GLUTATHIONE PEROXIDASE"/>
    <property type="match status" value="1"/>
</dbReference>
<dbReference type="GO" id="GO:0034599">
    <property type="term" value="P:cellular response to oxidative stress"/>
    <property type="evidence" value="ECO:0007669"/>
    <property type="project" value="TreeGrafter"/>
</dbReference>
<keyword evidence="3 5" id="KW-0560">Oxidoreductase</keyword>
<evidence type="ECO:0000256" key="5">
    <source>
        <dbReference type="RuleBase" id="RU000499"/>
    </source>
</evidence>
<gene>
    <name evidence="7" type="ORF">JIN84_01855</name>
</gene>
<dbReference type="InterPro" id="IPR000889">
    <property type="entry name" value="Glutathione_peroxidase"/>
</dbReference>
<evidence type="ECO:0000313" key="8">
    <source>
        <dbReference type="Proteomes" id="UP000600139"/>
    </source>
</evidence>
<dbReference type="PANTHER" id="PTHR11592">
    <property type="entry name" value="GLUTATHIONE PEROXIDASE"/>
    <property type="match status" value="1"/>
</dbReference>
<comment type="caution">
    <text evidence="7">The sequence shown here is derived from an EMBL/GenBank/DDBJ whole genome shotgun (WGS) entry which is preliminary data.</text>
</comment>
<dbReference type="AlphaFoldDB" id="A0A934R0Q2"/>